<sequence>MNTQQATCRFFSTIQGCRNRSECNFSHTEQIQQKQPQQRQERQQRQQRQECQEQQEQQGQCPLQQRQEQHFQQRYQPRFQQRPQQRPQQHFQQRSQQYQERKPTVLCKFFPNCNKGSLCTFLHPQEKQEKQENQEPQEKQEKQENQEPQESQESQESQEKQEKIIVSNPPSAKGTNKLIRYCHFFNSIKGCRNGDNCGFEHQEYQD</sequence>
<dbReference type="PROSITE" id="PS50103">
    <property type="entry name" value="ZF_C3H1"/>
    <property type="match status" value="3"/>
</dbReference>
<dbReference type="InterPro" id="IPR000571">
    <property type="entry name" value="Znf_CCCH"/>
</dbReference>
<dbReference type="InterPro" id="IPR036855">
    <property type="entry name" value="Znf_CCCH_sf"/>
</dbReference>
<evidence type="ECO:0000256" key="2">
    <source>
        <dbReference type="ARBA" id="ARBA00022771"/>
    </source>
</evidence>
<evidence type="ECO:0000256" key="4">
    <source>
        <dbReference type="SAM" id="MobiDB-lite"/>
    </source>
</evidence>
<keyword evidence="3" id="KW-0862">Zinc</keyword>
<name>A0A6C0DZY1_9ZZZZ</name>
<reference evidence="6" key="1">
    <citation type="journal article" date="2020" name="Nature">
        <title>Giant virus diversity and host interactions through global metagenomics.</title>
        <authorList>
            <person name="Schulz F."/>
            <person name="Roux S."/>
            <person name="Paez-Espino D."/>
            <person name="Jungbluth S."/>
            <person name="Walsh D.A."/>
            <person name="Denef V.J."/>
            <person name="McMahon K.D."/>
            <person name="Konstantinidis K.T."/>
            <person name="Eloe-Fadrosh E.A."/>
            <person name="Kyrpides N.C."/>
            <person name="Woyke T."/>
        </authorList>
    </citation>
    <scope>NUCLEOTIDE SEQUENCE</scope>
    <source>
        <strain evidence="6">GVMAG-M-3300023179-103</strain>
    </source>
</reference>
<feature type="domain" description="C3H1-type" evidence="5">
    <location>
        <begin position="101"/>
        <end position="126"/>
    </location>
</feature>
<evidence type="ECO:0000259" key="5">
    <source>
        <dbReference type="PROSITE" id="PS50103"/>
    </source>
</evidence>
<dbReference type="Gene3D" id="4.10.1000.10">
    <property type="entry name" value="Zinc finger, CCCH-type"/>
    <property type="match status" value="1"/>
</dbReference>
<organism evidence="6">
    <name type="scientific">viral metagenome</name>
    <dbReference type="NCBI Taxonomy" id="1070528"/>
    <lineage>
        <taxon>unclassified sequences</taxon>
        <taxon>metagenomes</taxon>
        <taxon>organismal metagenomes</taxon>
    </lineage>
</organism>
<feature type="domain" description="C3H1-type" evidence="5">
    <location>
        <begin position="176"/>
        <end position="204"/>
    </location>
</feature>
<dbReference type="SMART" id="SM00356">
    <property type="entry name" value="ZnF_C3H1"/>
    <property type="match status" value="3"/>
</dbReference>
<keyword evidence="2" id="KW-0863">Zinc-finger</keyword>
<proteinExistence type="predicted"/>
<evidence type="ECO:0000256" key="1">
    <source>
        <dbReference type="ARBA" id="ARBA00022723"/>
    </source>
</evidence>
<dbReference type="AlphaFoldDB" id="A0A6C0DZY1"/>
<feature type="compositionally biased region" description="Basic and acidic residues" evidence="4">
    <location>
        <begin position="127"/>
        <end position="145"/>
    </location>
</feature>
<evidence type="ECO:0000313" key="6">
    <source>
        <dbReference type="EMBL" id="QHT22048.1"/>
    </source>
</evidence>
<feature type="domain" description="C3H1-type" evidence="5">
    <location>
        <begin position="2"/>
        <end position="30"/>
    </location>
</feature>
<keyword evidence="1" id="KW-0479">Metal-binding</keyword>
<evidence type="ECO:0000256" key="3">
    <source>
        <dbReference type="ARBA" id="ARBA00022833"/>
    </source>
</evidence>
<dbReference type="SUPFAM" id="SSF90229">
    <property type="entry name" value="CCCH zinc finger"/>
    <property type="match status" value="1"/>
</dbReference>
<dbReference type="GO" id="GO:0008270">
    <property type="term" value="F:zinc ion binding"/>
    <property type="evidence" value="ECO:0007669"/>
    <property type="project" value="UniProtKB-KW"/>
</dbReference>
<accession>A0A6C0DZY1</accession>
<feature type="region of interest" description="Disordered" evidence="4">
    <location>
        <begin position="62"/>
        <end position="97"/>
    </location>
</feature>
<dbReference type="EMBL" id="MN739701">
    <property type="protein sequence ID" value="QHT22048.1"/>
    <property type="molecule type" value="Genomic_DNA"/>
</dbReference>
<feature type="region of interest" description="Disordered" evidence="4">
    <location>
        <begin position="127"/>
        <end position="174"/>
    </location>
</feature>
<feature type="compositionally biased region" description="Low complexity" evidence="4">
    <location>
        <begin position="146"/>
        <end position="155"/>
    </location>
</feature>
<protein>
    <recommendedName>
        <fullName evidence="5">C3H1-type domain-containing protein</fullName>
    </recommendedName>
</protein>
<dbReference type="Pfam" id="PF14608">
    <property type="entry name" value="zf-CCCH_2"/>
    <property type="match status" value="2"/>
</dbReference>